<evidence type="ECO:0000313" key="3">
    <source>
        <dbReference type="Proteomes" id="UP000554482"/>
    </source>
</evidence>
<name>A0A7J6UXZ8_THATH</name>
<protein>
    <recommendedName>
        <fullName evidence="1">Retrotransposon gag domain-containing protein</fullName>
    </recommendedName>
</protein>
<dbReference type="Pfam" id="PF03732">
    <property type="entry name" value="Retrotrans_gag"/>
    <property type="match status" value="1"/>
</dbReference>
<dbReference type="Proteomes" id="UP000554482">
    <property type="component" value="Unassembled WGS sequence"/>
</dbReference>
<evidence type="ECO:0000313" key="2">
    <source>
        <dbReference type="EMBL" id="KAF5177496.1"/>
    </source>
</evidence>
<feature type="domain" description="Retrotransposon gag" evidence="1">
    <location>
        <begin position="13"/>
        <end position="57"/>
    </location>
</feature>
<dbReference type="EMBL" id="JABWDY010041325">
    <property type="protein sequence ID" value="KAF5177496.1"/>
    <property type="molecule type" value="Genomic_DNA"/>
</dbReference>
<evidence type="ECO:0000259" key="1">
    <source>
        <dbReference type="Pfam" id="PF03732"/>
    </source>
</evidence>
<dbReference type="AlphaFoldDB" id="A0A7J6UXZ8"/>
<proteinExistence type="predicted"/>
<comment type="caution">
    <text evidence="2">The sequence shown here is derived from an EMBL/GenBank/DDBJ whole genome shotgun (WGS) entry which is preliminary data.</text>
</comment>
<dbReference type="OrthoDB" id="1752139at2759"/>
<reference evidence="2 3" key="1">
    <citation type="submission" date="2020-06" db="EMBL/GenBank/DDBJ databases">
        <title>Transcriptomic and genomic resources for Thalictrum thalictroides and T. hernandezii: Facilitating candidate gene discovery in an emerging model plant lineage.</title>
        <authorList>
            <person name="Arias T."/>
            <person name="Riano-Pachon D.M."/>
            <person name="Di Stilio V.S."/>
        </authorList>
    </citation>
    <scope>NUCLEOTIDE SEQUENCE [LARGE SCALE GENOMIC DNA]</scope>
    <source>
        <strain evidence="3">cv. WT478/WT964</strain>
        <tissue evidence="2">Leaves</tissue>
    </source>
</reference>
<gene>
    <name evidence="2" type="ORF">FRX31_032917</name>
</gene>
<accession>A0A7J6UXZ8</accession>
<sequence>MSIWDHNDILLAKMFSTSLKGEAQTWYHSLPTRSVYTLIQLVELFDEKYRFNVKINKGAEALFTL</sequence>
<organism evidence="2 3">
    <name type="scientific">Thalictrum thalictroides</name>
    <name type="common">Rue-anemone</name>
    <name type="synonym">Anemone thalictroides</name>
    <dbReference type="NCBI Taxonomy" id="46969"/>
    <lineage>
        <taxon>Eukaryota</taxon>
        <taxon>Viridiplantae</taxon>
        <taxon>Streptophyta</taxon>
        <taxon>Embryophyta</taxon>
        <taxon>Tracheophyta</taxon>
        <taxon>Spermatophyta</taxon>
        <taxon>Magnoliopsida</taxon>
        <taxon>Ranunculales</taxon>
        <taxon>Ranunculaceae</taxon>
        <taxon>Thalictroideae</taxon>
        <taxon>Thalictrum</taxon>
    </lineage>
</organism>
<keyword evidence="3" id="KW-1185">Reference proteome</keyword>
<dbReference type="InterPro" id="IPR005162">
    <property type="entry name" value="Retrotrans_gag_dom"/>
</dbReference>